<proteinExistence type="predicted"/>
<dbReference type="Proteomes" id="UP000243753">
    <property type="component" value="Chromosome"/>
</dbReference>
<dbReference type="AlphaFoldDB" id="A0AAC9Z335"/>
<name>A0AAC9Z335_9FLAO</name>
<keyword evidence="1" id="KW-1133">Transmembrane helix</keyword>
<feature type="transmembrane region" description="Helical" evidence="1">
    <location>
        <begin position="148"/>
        <end position="171"/>
    </location>
</feature>
<accession>A0AAC9Z335</accession>
<keyword evidence="1" id="KW-0472">Membrane</keyword>
<sequence length="208" mass="24620">MFKRLNVSLITNEYKKSFVVDGKLRFCDKFLFFIFPYLFAIILCFIKIPEDNLKNLLGTSLSIFIGLFFNVLILLASQTNQIKSSLNFTEQNLRLEIIQDTLYNILYALLQSVNALIILYFMSIITLDDTFLQRFYFALFQRDINLDIMFFLTFLLYKFITSLVLCFYIMIKNIIALFQKEINMEKLSIRNRLQKVKEGINYTSEDIS</sequence>
<evidence type="ECO:0000256" key="1">
    <source>
        <dbReference type="SAM" id="Phobius"/>
    </source>
</evidence>
<evidence type="ECO:0000313" key="3">
    <source>
        <dbReference type="Proteomes" id="UP000243753"/>
    </source>
</evidence>
<gene>
    <name evidence="2" type="ORF">CGC54_06670</name>
</gene>
<protein>
    <submittedName>
        <fullName evidence="2">Uncharacterized protein</fullName>
    </submittedName>
</protein>
<keyword evidence="1" id="KW-0812">Transmembrane</keyword>
<organism evidence="2 3">
    <name type="scientific">Capnocytophaga canimorsus</name>
    <dbReference type="NCBI Taxonomy" id="28188"/>
    <lineage>
        <taxon>Bacteria</taxon>
        <taxon>Pseudomonadati</taxon>
        <taxon>Bacteroidota</taxon>
        <taxon>Flavobacteriia</taxon>
        <taxon>Flavobacteriales</taxon>
        <taxon>Flavobacteriaceae</taxon>
        <taxon>Capnocytophaga</taxon>
    </lineage>
</organism>
<dbReference type="RefSeq" id="WP_095919242.1">
    <property type="nucleotide sequence ID" value="NZ_CP022389.1"/>
</dbReference>
<evidence type="ECO:0000313" key="2">
    <source>
        <dbReference type="EMBL" id="ATA94034.1"/>
    </source>
</evidence>
<reference evidence="3" key="1">
    <citation type="submission" date="2017-06" db="EMBL/GenBank/DDBJ databases">
        <title>Capnocytophaga spp. assemblies.</title>
        <authorList>
            <person name="Gulvik C.A."/>
        </authorList>
    </citation>
    <scope>NUCLEOTIDE SEQUENCE [LARGE SCALE GENOMIC DNA]</scope>
    <source>
        <strain evidence="3">H3936</strain>
    </source>
</reference>
<feature type="transmembrane region" description="Helical" evidence="1">
    <location>
        <begin position="30"/>
        <end position="49"/>
    </location>
</feature>
<dbReference type="EMBL" id="CP022389">
    <property type="protein sequence ID" value="ATA94034.1"/>
    <property type="molecule type" value="Genomic_DNA"/>
</dbReference>
<feature type="transmembrane region" description="Helical" evidence="1">
    <location>
        <begin position="105"/>
        <end position="128"/>
    </location>
</feature>
<feature type="transmembrane region" description="Helical" evidence="1">
    <location>
        <begin position="55"/>
        <end position="76"/>
    </location>
</feature>